<organism evidence="2 3">
    <name type="scientific">Pontibacillus halophilus JSM 076056 = DSM 19796</name>
    <dbReference type="NCBI Taxonomy" id="1385510"/>
    <lineage>
        <taxon>Bacteria</taxon>
        <taxon>Bacillati</taxon>
        <taxon>Bacillota</taxon>
        <taxon>Bacilli</taxon>
        <taxon>Bacillales</taxon>
        <taxon>Bacillaceae</taxon>
        <taxon>Pontibacillus</taxon>
    </lineage>
</organism>
<reference evidence="2 3" key="1">
    <citation type="submission" date="2013-08" db="EMBL/GenBank/DDBJ databases">
        <authorList>
            <person name="Huang J."/>
            <person name="Wang G."/>
        </authorList>
    </citation>
    <scope>NUCLEOTIDE SEQUENCE [LARGE SCALE GENOMIC DNA]</scope>
    <source>
        <strain evidence="2 3">JSM 076056</strain>
    </source>
</reference>
<dbReference type="EMBL" id="AVPE01000011">
    <property type="protein sequence ID" value="KGX91137.1"/>
    <property type="molecule type" value="Genomic_DNA"/>
</dbReference>
<dbReference type="AlphaFoldDB" id="A0A0A5I5N2"/>
<evidence type="ECO:0000313" key="2">
    <source>
        <dbReference type="EMBL" id="KGX91137.1"/>
    </source>
</evidence>
<name>A0A0A5I5N2_9BACI</name>
<proteinExistence type="predicted"/>
<feature type="domain" description="N-acetyltransferase" evidence="1">
    <location>
        <begin position="1"/>
        <end position="141"/>
    </location>
</feature>
<accession>A0A0A5I5N2</accession>
<dbReference type="eggNOG" id="COG0454">
    <property type="taxonomic scope" value="Bacteria"/>
</dbReference>
<keyword evidence="3" id="KW-1185">Reference proteome</keyword>
<dbReference type="SUPFAM" id="SSF55729">
    <property type="entry name" value="Acyl-CoA N-acyltransferases (Nat)"/>
    <property type="match status" value="1"/>
</dbReference>
<evidence type="ECO:0000313" key="3">
    <source>
        <dbReference type="Proteomes" id="UP000030528"/>
    </source>
</evidence>
<protein>
    <submittedName>
        <fullName evidence="2">Acetyltransferase</fullName>
    </submittedName>
</protein>
<evidence type="ECO:0000259" key="1">
    <source>
        <dbReference type="PROSITE" id="PS51186"/>
    </source>
</evidence>
<dbReference type="STRING" id="1385510.GCA_000425205_02563"/>
<dbReference type="PROSITE" id="PS51186">
    <property type="entry name" value="GNAT"/>
    <property type="match status" value="1"/>
</dbReference>
<dbReference type="InterPro" id="IPR016181">
    <property type="entry name" value="Acyl_CoA_acyltransferase"/>
</dbReference>
<dbReference type="InterPro" id="IPR000182">
    <property type="entry name" value="GNAT_dom"/>
</dbReference>
<dbReference type="Gene3D" id="3.40.630.30">
    <property type="match status" value="1"/>
</dbReference>
<dbReference type="Proteomes" id="UP000030528">
    <property type="component" value="Unassembled WGS sequence"/>
</dbReference>
<sequence length="146" mass="16549">MRAARIEEAVDLSTLALQSKGYWGYDEAFMAECRSVLTLTEEYVGKNPTYLYERNGKPIAFYSMVLDKGELDYFYVHPDYIGSGIGQKMWQHVLETARTYALSALIIQSDPHAHPFYTKMGAVTIGQIDSEVDTSRKLPLLQVTIQ</sequence>
<keyword evidence="2" id="KW-0808">Transferase</keyword>
<gene>
    <name evidence="2" type="ORF">N781_05475</name>
</gene>
<dbReference type="GO" id="GO:0016747">
    <property type="term" value="F:acyltransferase activity, transferring groups other than amino-acyl groups"/>
    <property type="evidence" value="ECO:0007669"/>
    <property type="project" value="InterPro"/>
</dbReference>
<dbReference type="Pfam" id="PF13673">
    <property type="entry name" value="Acetyltransf_10"/>
    <property type="match status" value="1"/>
</dbReference>
<comment type="caution">
    <text evidence="2">The sequence shown here is derived from an EMBL/GenBank/DDBJ whole genome shotgun (WGS) entry which is preliminary data.</text>
</comment>
<dbReference type="CDD" id="cd04301">
    <property type="entry name" value="NAT_SF"/>
    <property type="match status" value="1"/>
</dbReference>